<protein>
    <recommendedName>
        <fullName evidence="4 11">Condensin complex subunit 2</fullName>
    </recommendedName>
</protein>
<gene>
    <name evidence="13" type="ORF">CALCODRAFT_442345</name>
</gene>
<keyword evidence="14" id="KW-1185">Reference proteome</keyword>
<dbReference type="GO" id="GO:0051301">
    <property type="term" value="P:cell division"/>
    <property type="evidence" value="ECO:0007669"/>
    <property type="project" value="UniProtKB-KW"/>
</dbReference>
<keyword evidence="5" id="KW-0158">Chromosome</keyword>
<evidence type="ECO:0000313" key="13">
    <source>
        <dbReference type="EMBL" id="KZT51935.1"/>
    </source>
</evidence>
<feature type="compositionally biased region" description="Basic and acidic residues" evidence="12">
    <location>
        <begin position="46"/>
        <end position="61"/>
    </location>
</feature>
<evidence type="ECO:0000256" key="6">
    <source>
        <dbReference type="ARBA" id="ARBA00022490"/>
    </source>
</evidence>
<dbReference type="EMBL" id="KV424084">
    <property type="protein sequence ID" value="KZT51935.1"/>
    <property type="molecule type" value="Genomic_DNA"/>
</dbReference>
<keyword evidence="10 11" id="KW-0131">Cell cycle</keyword>
<evidence type="ECO:0000256" key="2">
    <source>
        <dbReference type="ARBA" id="ARBA00004496"/>
    </source>
</evidence>
<dbReference type="InterPro" id="IPR022816">
    <property type="entry name" value="Condensin_barren_su2"/>
</dbReference>
<feature type="region of interest" description="Disordered" evidence="12">
    <location>
        <begin position="379"/>
        <end position="459"/>
    </location>
</feature>
<sequence>MSTPVRPRRPTKLKAVSTVVDSDPENDIEEWEASPPPRKPSGRAGNIKEEGRSKSKRRVSDIHASPRAPLAEVDLNDDAAERRARRQSLKRSTSVRNVEEHAPKAERHNSDKSVHGVGASASMVANTTANKSTRILSSNFEEWMKMATDNKINAANSWNFALIDYFHDMSLLRNELDNSINFQKASCTLDGCVKIWTSRVDSVATETGKLLSGLANDGRGAANGDEDGNEDGPGEGEEGAAKAKRRTHRSEVTLAKSYAQLQVKKFDLEFTVDPLFKKTSADFDEGGAMGLLMNHLGVDGSLRIVFDASDCTLEEDDTEEDLSEMKGAEVDLSSLRAKYFPNMDILEDKGISSTLSDFKFSADQNLELAFLNLDRAETVTPNPDSGDGFDDGANGGTGEDFFTGDQAVDDDAGGWGGEGGWGGDEDNGAGGDTADGEQPAPGSSRVAFGGVESFDPRHPPNERALVMALGEGEGALDYFDQNLLKNWAGPEHWKMRKVIRKDTPDSSTAANKASKAEKKAFEIDFTTPAPSTKQLFAPSGRAAILLPGSKAPSKRKRSSRTKAPQVKRDEHLLPDDMHFSSTQLLRLFMKPKFALRMRRQGHVINEEDGEVDERFWAQAAADQAGGFEADQTQDGGPIPFGTQFFMDDFEDGGYDDDGFPGPVQTMDEEGDLLAATQEQLKRVRPEFVNYSKRAKRVDVRKLKENIWKGLNIVVDHGSKEDTEMDVVATDPDEAREFGSVVQELKKTYPKDKLDEISTSFCFICVLHLANEQGLKLDAGNPDETGERKVGELWDLKVFRDPNATASA</sequence>
<comment type="similarity">
    <text evidence="3 11">Belongs to the CND2 (condensin subunit 2) family.</text>
</comment>
<feature type="compositionally biased region" description="Basic and acidic residues" evidence="12">
    <location>
        <begin position="97"/>
        <end position="114"/>
    </location>
</feature>
<comment type="function">
    <text evidence="11">Regulatory subunit of the condensin complex, a complex required for conversion of interphase chromatin into mitotic-like condense chromosomes.</text>
</comment>
<feature type="compositionally biased region" description="Basic residues" evidence="12">
    <location>
        <begin position="1"/>
        <end position="12"/>
    </location>
</feature>
<dbReference type="GO" id="GO:0000796">
    <property type="term" value="C:condensin complex"/>
    <property type="evidence" value="ECO:0007669"/>
    <property type="project" value="InterPro"/>
</dbReference>
<proteinExistence type="inferred from homology"/>
<feature type="region of interest" description="Disordered" evidence="12">
    <location>
        <begin position="546"/>
        <end position="568"/>
    </location>
</feature>
<organism evidence="13 14">
    <name type="scientific">Calocera cornea HHB12733</name>
    <dbReference type="NCBI Taxonomy" id="1353952"/>
    <lineage>
        <taxon>Eukaryota</taxon>
        <taxon>Fungi</taxon>
        <taxon>Dikarya</taxon>
        <taxon>Basidiomycota</taxon>
        <taxon>Agaricomycotina</taxon>
        <taxon>Dacrymycetes</taxon>
        <taxon>Dacrymycetales</taxon>
        <taxon>Dacrymycetaceae</taxon>
        <taxon>Calocera</taxon>
    </lineage>
</organism>
<dbReference type="STRING" id="1353952.A0A165D2K2"/>
<evidence type="ECO:0000256" key="10">
    <source>
        <dbReference type="ARBA" id="ARBA00023306"/>
    </source>
</evidence>
<evidence type="ECO:0000256" key="5">
    <source>
        <dbReference type="ARBA" id="ARBA00022454"/>
    </source>
</evidence>
<evidence type="ECO:0000313" key="14">
    <source>
        <dbReference type="Proteomes" id="UP000076842"/>
    </source>
</evidence>
<evidence type="ECO:0000256" key="9">
    <source>
        <dbReference type="ARBA" id="ARBA00023067"/>
    </source>
</evidence>
<dbReference type="AlphaFoldDB" id="A0A165D2K2"/>
<feature type="compositionally biased region" description="Acidic residues" evidence="12">
    <location>
        <begin position="224"/>
        <end position="238"/>
    </location>
</feature>
<feature type="compositionally biased region" description="Acidic residues" evidence="12">
    <location>
        <begin position="22"/>
        <end position="32"/>
    </location>
</feature>
<dbReference type="Proteomes" id="UP000076842">
    <property type="component" value="Unassembled WGS sequence"/>
</dbReference>
<keyword evidence="7 11" id="KW-0132">Cell division</keyword>
<reference evidence="13 14" key="1">
    <citation type="journal article" date="2016" name="Mol. Biol. Evol.">
        <title>Comparative Genomics of Early-Diverging Mushroom-Forming Fungi Provides Insights into the Origins of Lignocellulose Decay Capabilities.</title>
        <authorList>
            <person name="Nagy L.G."/>
            <person name="Riley R."/>
            <person name="Tritt A."/>
            <person name="Adam C."/>
            <person name="Daum C."/>
            <person name="Floudas D."/>
            <person name="Sun H."/>
            <person name="Yadav J.S."/>
            <person name="Pangilinan J."/>
            <person name="Larsson K.H."/>
            <person name="Matsuura K."/>
            <person name="Barry K."/>
            <person name="Labutti K."/>
            <person name="Kuo R."/>
            <person name="Ohm R.A."/>
            <person name="Bhattacharya S.S."/>
            <person name="Shirouzu T."/>
            <person name="Yoshinaga Y."/>
            <person name="Martin F.M."/>
            <person name="Grigoriev I.V."/>
            <person name="Hibbett D.S."/>
        </authorList>
    </citation>
    <scope>NUCLEOTIDE SEQUENCE [LARGE SCALE GENOMIC DNA]</scope>
    <source>
        <strain evidence="13 14">HHB12733</strain>
    </source>
</reference>
<keyword evidence="9 11" id="KW-0226">DNA condensation</keyword>
<keyword evidence="6" id="KW-0963">Cytoplasm</keyword>
<dbReference type="PANTHER" id="PTHR13108:SF9">
    <property type="entry name" value="CONDENSIN COMPLEX SUBUNIT 2"/>
    <property type="match status" value="1"/>
</dbReference>
<dbReference type="PIRSF" id="PIRSF017126">
    <property type="entry name" value="Condensin_H"/>
    <property type="match status" value="1"/>
</dbReference>
<evidence type="ECO:0000256" key="3">
    <source>
        <dbReference type="ARBA" id="ARBA00009471"/>
    </source>
</evidence>
<evidence type="ECO:0000256" key="12">
    <source>
        <dbReference type="SAM" id="MobiDB-lite"/>
    </source>
</evidence>
<keyword evidence="8 11" id="KW-0498">Mitosis</keyword>
<feature type="region of interest" description="Disordered" evidence="12">
    <location>
        <begin position="214"/>
        <end position="247"/>
    </location>
</feature>
<dbReference type="OrthoDB" id="362021at2759"/>
<dbReference type="GO" id="GO:0003682">
    <property type="term" value="F:chromatin binding"/>
    <property type="evidence" value="ECO:0007669"/>
    <property type="project" value="TreeGrafter"/>
</dbReference>
<evidence type="ECO:0000256" key="4">
    <source>
        <dbReference type="ARBA" id="ARBA00016065"/>
    </source>
</evidence>
<dbReference type="GO" id="GO:0007076">
    <property type="term" value="P:mitotic chromosome condensation"/>
    <property type="evidence" value="ECO:0007669"/>
    <property type="project" value="InterPro"/>
</dbReference>
<evidence type="ECO:0000256" key="11">
    <source>
        <dbReference type="PIRNR" id="PIRNR017126"/>
    </source>
</evidence>
<accession>A0A165D2K2</accession>
<dbReference type="GO" id="GO:0005737">
    <property type="term" value="C:cytoplasm"/>
    <property type="evidence" value="ECO:0007669"/>
    <property type="project" value="UniProtKB-SubCell"/>
</dbReference>
<feature type="compositionally biased region" description="Gly residues" evidence="12">
    <location>
        <begin position="413"/>
        <end position="433"/>
    </location>
</feature>
<evidence type="ECO:0000256" key="1">
    <source>
        <dbReference type="ARBA" id="ARBA00004286"/>
    </source>
</evidence>
<evidence type="ECO:0000256" key="8">
    <source>
        <dbReference type="ARBA" id="ARBA00022776"/>
    </source>
</evidence>
<evidence type="ECO:0000256" key="7">
    <source>
        <dbReference type="ARBA" id="ARBA00022618"/>
    </source>
</evidence>
<comment type="subcellular location">
    <subcellularLocation>
        <location evidence="1">Chromosome</location>
    </subcellularLocation>
    <subcellularLocation>
        <location evidence="2">Cytoplasm</location>
    </subcellularLocation>
</comment>
<dbReference type="PANTHER" id="PTHR13108">
    <property type="entry name" value="CONDENSIN COMPLEX SUBUNIT 2"/>
    <property type="match status" value="1"/>
</dbReference>
<dbReference type="Pfam" id="PF05786">
    <property type="entry name" value="Cnd2"/>
    <property type="match status" value="1"/>
</dbReference>
<name>A0A165D2K2_9BASI</name>
<dbReference type="FunCoup" id="A0A165D2K2">
    <property type="interactions" value="564"/>
</dbReference>
<feature type="region of interest" description="Disordered" evidence="12">
    <location>
        <begin position="1"/>
        <end position="114"/>
    </location>
</feature>
<dbReference type="InParanoid" id="A0A165D2K2"/>